<dbReference type="GO" id="GO:0030286">
    <property type="term" value="C:dynein complex"/>
    <property type="evidence" value="ECO:0007669"/>
    <property type="project" value="InterPro"/>
</dbReference>
<dbReference type="Pfam" id="PF08393">
    <property type="entry name" value="DHC_N2"/>
    <property type="match status" value="1"/>
</dbReference>
<dbReference type="InterPro" id="IPR042222">
    <property type="entry name" value="Dynein_2_N"/>
</dbReference>
<dbReference type="AlphaFoldDB" id="D2HYZ0"/>
<feature type="non-terminal residue" evidence="2">
    <location>
        <position position="1"/>
    </location>
</feature>
<proteinExistence type="predicted"/>
<evidence type="ECO:0000313" key="2">
    <source>
        <dbReference type="EMBL" id="EFB17647.1"/>
    </source>
</evidence>
<sequence length="42" mass="5250">QDAVDEWDRNLTLFSHTLEEWMNCQRNWLYLEPVFHSVEIQR</sequence>
<dbReference type="InterPro" id="IPR013602">
    <property type="entry name" value="Dynein_heavy_linker"/>
</dbReference>
<dbReference type="InterPro" id="IPR026983">
    <property type="entry name" value="DHC"/>
</dbReference>
<organism evidence="2">
    <name type="scientific">Ailuropoda melanoleuca</name>
    <name type="common">Giant panda</name>
    <dbReference type="NCBI Taxonomy" id="9646"/>
    <lineage>
        <taxon>Eukaryota</taxon>
        <taxon>Metazoa</taxon>
        <taxon>Chordata</taxon>
        <taxon>Craniata</taxon>
        <taxon>Vertebrata</taxon>
        <taxon>Euteleostomi</taxon>
        <taxon>Mammalia</taxon>
        <taxon>Eutheria</taxon>
        <taxon>Laurasiatheria</taxon>
        <taxon>Carnivora</taxon>
        <taxon>Caniformia</taxon>
        <taxon>Ursidae</taxon>
        <taxon>Ailuropoda</taxon>
    </lineage>
</organism>
<dbReference type="PANTHER" id="PTHR22878">
    <property type="entry name" value="DYNEIN HEAVY CHAIN 6, AXONEMAL-LIKE-RELATED"/>
    <property type="match status" value="1"/>
</dbReference>
<name>D2HYZ0_AILME</name>
<dbReference type="PANTHER" id="PTHR22878:SF64">
    <property type="entry name" value="DYNEIN AXONEMAL HEAVY CHAIN 14"/>
    <property type="match status" value="1"/>
</dbReference>
<feature type="non-terminal residue" evidence="2">
    <location>
        <position position="42"/>
    </location>
</feature>
<feature type="domain" description="Dynein heavy chain linker" evidence="1">
    <location>
        <begin position="2"/>
        <end position="41"/>
    </location>
</feature>
<dbReference type="GO" id="GO:0007018">
    <property type="term" value="P:microtubule-based movement"/>
    <property type="evidence" value="ECO:0007669"/>
    <property type="project" value="InterPro"/>
</dbReference>
<protein>
    <recommendedName>
        <fullName evidence="1">Dynein heavy chain linker domain-containing protein</fullName>
    </recommendedName>
</protein>
<gene>
    <name evidence="2" type="ORF">PANDA_017991</name>
</gene>
<dbReference type="InParanoid" id="D2HYZ0"/>
<dbReference type="EMBL" id="GL193758">
    <property type="protein sequence ID" value="EFB17647.1"/>
    <property type="molecule type" value="Genomic_DNA"/>
</dbReference>
<evidence type="ECO:0000259" key="1">
    <source>
        <dbReference type="Pfam" id="PF08393"/>
    </source>
</evidence>
<accession>D2HYZ0</accession>
<dbReference type="Gene3D" id="1.20.140.100">
    <property type="entry name" value="Dynein heavy chain, N-terminal domain 2"/>
    <property type="match status" value="1"/>
</dbReference>
<reference evidence="2" key="1">
    <citation type="journal article" date="2010" name="Nature">
        <title>The sequence and de novo assembly of the giant panda genome.</title>
        <authorList>
            <person name="Li R."/>
            <person name="Fan W."/>
            <person name="Tian G."/>
            <person name="Zhu H."/>
            <person name="He L."/>
            <person name="Cai J."/>
            <person name="Huang Q."/>
            <person name="Cai Q."/>
            <person name="Li B."/>
            <person name="Bai Y."/>
            <person name="Zhang Z."/>
            <person name="Zhang Y."/>
            <person name="Wang W."/>
            <person name="Li J."/>
            <person name="Wei F."/>
            <person name="Li H."/>
            <person name="Jian M."/>
            <person name="Li J."/>
            <person name="Zhang Z."/>
            <person name="Nielsen R."/>
            <person name="Li D."/>
            <person name="Gu W."/>
            <person name="Yang Z."/>
            <person name="Xuan Z."/>
            <person name="Ryder O.A."/>
            <person name="Leung F.C."/>
            <person name="Zhou Y."/>
            <person name="Cao J."/>
            <person name="Sun X."/>
            <person name="Fu Y."/>
            <person name="Fang X."/>
            <person name="Guo X."/>
            <person name="Wang B."/>
            <person name="Hou R."/>
            <person name="Shen F."/>
            <person name="Mu B."/>
            <person name="Ni P."/>
            <person name="Lin R."/>
            <person name="Qian W."/>
            <person name="Wang G."/>
            <person name="Yu C."/>
            <person name="Nie W."/>
            <person name="Wang J."/>
            <person name="Wu Z."/>
            <person name="Liang H."/>
            <person name="Min J."/>
            <person name="Wu Q."/>
            <person name="Cheng S."/>
            <person name="Ruan J."/>
            <person name="Wang M."/>
            <person name="Shi Z."/>
            <person name="Wen M."/>
            <person name="Liu B."/>
            <person name="Ren X."/>
            <person name="Zheng H."/>
            <person name="Dong D."/>
            <person name="Cook K."/>
            <person name="Shan G."/>
            <person name="Zhang H."/>
            <person name="Kosiol C."/>
            <person name="Xie X."/>
            <person name="Lu Z."/>
            <person name="Zheng H."/>
            <person name="Li Y."/>
            <person name="Steiner C.C."/>
            <person name="Lam T.T."/>
            <person name="Lin S."/>
            <person name="Zhang Q."/>
            <person name="Li G."/>
            <person name="Tian J."/>
            <person name="Gong T."/>
            <person name="Liu H."/>
            <person name="Zhang D."/>
            <person name="Fang L."/>
            <person name="Ye C."/>
            <person name="Zhang J."/>
            <person name="Hu W."/>
            <person name="Xu A."/>
            <person name="Ren Y."/>
            <person name="Zhang G."/>
            <person name="Bruford M.W."/>
            <person name="Li Q."/>
            <person name="Ma L."/>
            <person name="Guo Y."/>
            <person name="An N."/>
            <person name="Hu Y."/>
            <person name="Zheng Y."/>
            <person name="Shi Y."/>
            <person name="Li Z."/>
            <person name="Liu Q."/>
            <person name="Chen Y."/>
            <person name="Zhao J."/>
            <person name="Qu N."/>
            <person name="Zhao S."/>
            <person name="Tian F."/>
            <person name="Wang X."/>
            <person name="Wang H."/>
            <person name="Xu L."/>
            <person name="Liu X."/>
            <person name="Vinar T."/>
            <person name="Wang Y."/>
            <person name="Lam T.W."/>
            <person name="Yiu S.M."/>
            <person name="Liu S."/>
            <person name="Zhang H."/>
            <person name="Li D."/>
            <person name="Huang Y."/>
            <person name="Wang X."/>
            <person name="Yang G."/>
            <person name="Jiang Z."/>
            <person name="Wang J."/>
            <person name="Qin N."/>
            <person name="Li L."/>
            <person name="Li J."/>
            <person name="Bolund L."/>
            <person name="Kristiansen K."/>
            <person name="Wong G.K."/>
            <person name="Olson M."/>
            <person name="Zhang X."/>
            <person name="Li S."/>
            <person name="Yang H."/>
            <person name="Wang J."/>
            <person name="Wang J."/>
        </authorList>
    </citation>
    <scope>NUCLEOTIDE SEQUENCE [LARGE SCALE GENOMIC DNA]</scope>
</reference>
<dbReference type="GO" id="GO:0051959">
    <property type="term" value="F:dynein light intermediate chain binding"/>
    <property type="evidence" value="ECO:0007669"/>
    <property type="project" value="InterPro"/>
</dbReference>
<dbReference type="GO" id="GO:0045505">
    <property type="term" value="F:dynein intermediate chain binding"/>
    <property type="evidence" value="ECO:0007669"/>
    <property type="project" value="InterPro"/>
</dbReference>